<evidence type="ECO:0000256" key="2">
    <source>
        <dbReference type="ARBA" id="ARBA00022692"/>
    </source>
</evidence>
<dbReference type="InterPro" id="IPR001046">
    <property type="entry name" value="NRAMP_fam"/>
</dbReference>
<keyword evidence="2 6" id="KW-0812">Transmembrane</keyword>
<evidence type="ECO:0000256" key="4">
    <source>
        <dbReference type="ARBA" id="ARBA00023136"/>
    </source>
</evidence>
<gene>
    <name evidence="7" type="primary">NRAMP1</name>
    <name evidence="7" type="ORF">BN14_08738</name>
</gene>
<feature type="transmembrane region" description="Helical" evidence="6">
    <location>
        <begin position="104"/>
        <end position="124"/>
    </location>
</feature>
<dbReference type="PANTHER" id="PTHR11706:SF101">
    <property type="entry name" value="MANGANESE TRANSPORTER SMF1"/>
    <property type="match status" value="1"/>
</dbReference>
<name>M5C5S6_THACB</name>
<feature type="compositionally biased region" description="Polar residues" evidence="5">
    <location>
        <begin position="291"/>
        <end position="300"/>
    </location>
</feature>
<dbReference type="GO" id="GO:0005886">
    <property type="term" value="C:plasma membrane"/>
    <property type="evidence" value="ECO:0007669"/>
    <property type="project" value="TreeGrafter"/>
</dbReference>
<organism evidence="7 8">
    <name type="scientific">Thanatephorus cucumeris (strain AG1-IB / isolate 7/3/14)</name>
    <name type="common">Lettuce bottom rot fungus</name>
    <name type="synonym">Rhizoctonia solani</name>
    <dbReference type="NCBI Taxonomy" id="1108050"/>
    <lineage>
        <taxon>Eukaryota</taxon>
        <taxon>Fungi</taxon>
        <taxon>Dikarya</taxon>
        <taxon>Basidiomycota</taxon>
        <taxon>Agaricomycotina</taxon>
        <taxon>Agaricomycetes</taxon>
        <taxon>Cantharellales</taxon>
        <taxon>Ceratobasidiaceae</taxon>
        <taxon>Rhizoctonia</taxon>
        <taxon>Rhizoctonia solani AG-1</taxon>
    </lineage>
</organism>
<comment type="subcellular location">
    <subcellularLocation>
        <location evidence="1">Membrane</location>
        <topology evidence="1">Multi-pass membrane protein</topology>
    </subcellularLocation>
</comment>
<dbReference type="GO" id="GO:0030026">
    <property type="term" value="P:intracellular manganese ion homeostasis"/>
    <property type="evidence" value="ECO:0007669"/>
    <property type="project" value="TreeGrafter"/>
</dbReference>
<dbReference type="HOGENOM" id="CLU_020088_4_2_1"/>
<dbReference type="AlphaFoldDB" id="M5C5S6"/>
<evidence type="ECO:0000256" key="5">
    <source>
        <dbReference type="SAM" id="MobiDB-lite"/>
    </source>
</evidence>
<comment type="caution">
    <text evidence="7">The sequence shown here is derived from an EMBL/GenBank/DDBJ whole genome shotgun (WGS) entry which is preliminary data.</text>
</comment>
<dbReference type="Proteomes" id="UP000012065">
    <property type="component" value="Unassembled WGS sequence"/>
</dbReference>
<reference evidence="7 8" key="1">
    <citation type="journal article" date="2013" name="J. Biotechnol.">
        <title>Establishment and interpretation of the genome sequence of the phytopathogenic fungus Rhizoctonia solani AG1-IB isolate 7/3/14.</title>
        <authorList>
            <person name="Wibberg D.W."/>
            <person name="Jelonek L.J."/>
            <person name="Rupp O.R."/>
            <person name="Hennig M.H."/>
            <person name="Eikmeyer F.E."/>
            <person name="Goesmann A.G."/>
            <person name="Hartmann A.H."/>
            <person name="Borriss R.B."/>
            <person name="Grosch R.G."/>
            <person name="Puehler A.P."/>
            <person name="Schlueter A.S."/>
        </authorList>
    </citation>
    <scope>NUCLEOTIDE SEQUENCE [LARGE SCALE GENOMIC DNA]</scope>
    <source>
        <strain evidence="8">AG1-IB / isolate 7/3/14</strain>
    </source>
</reference>
<dbReference type="EMBL" id="CAOJ01013404">
    <property type="protein sequence ID" value="CCO34634.1"/>
    <property type="molecule type" value="Genomic_DNA"/>
</dbReference>
<evidence type="ECO:0000256" key="1">
    <source>
        <dbReference type="ARBA" id="ARBA00004141"/>
    </source>
</evidence>
<accession>M5C5S6</accession>
<feature type="transmembrane region" description="Helical" evidence="6">
    <location>
        <begin position="217"/>
        <end position="238"/>
    </location>
</feature>
<dbReference type="GO" id="GO:0015086">
    <property type="term" value="F:cadmium ion transmembrane transporter activity"/>
    <property type="evidence" value="ECO:0007669"/>
    <property type="project" value="TreeGrafter"/>
</dbReference>
<keyword evidence="3 6" id="KW-1133">Transmembrane helix</keyword>
<evidence type="ECO:0000313" key="8">
    <source>
        <dbReference type="Proteomes" id="UP000012065"/>
    </source>
</evidence>
<feature type="transmembrane region" description="Helical" evidence="6">
    <location>
        <begin position="176"/>
        <end position="196"/>
    </location>
</feature>
<dbReference type="GO" id="GO:0005384">
    <property type="term" value="F:manganese ion transmembrane transporter activity"/>
    <property type="evidence" value="ECO:0007669"/>
    <property type="project" value="TreeGrafter"/>
</dbReference>
<dbReference type="Pfam" id="PF01566">
    <property type="entry name" value="Nramp"/>
    <property type="match status" value="1"/>
</dbReference>
<protein>
    <submittedName>
        <fullName evidence="7">Manganese transporter pdt1</fullName>
    </submittedName>
</protein>
<evidence type="ECO:0000313" key="7">
    <source>
        <dbReference type="EMBL" id="CCO34634.1"/>
    </source>
</evidence>
<feature type="region of interest" description="Disordered" evidence="5">
    <location>
        <begin position="289"/>
        <end position="328"/>
    </location>
</feature>
<dbReference type="PANTHER" id="PTHR11706">
    <property type="entry name" value="SOLUTE CARRIER PROTEIN FAMILY 11 MEMBER"/>
    <property type="match status" value="1"/>
</dbReference>
<sequence length="370" mass="40200">MAAPPLSPLRIAEVPVSSARGEMFVQTIVVDGQGSSTDSLSTTKVSDTDSYQDKLKKNLKNTSSVVLHHMKHHVGPGILASIAYFDPGNWAVDLQAGSQFGYKLLFVILLAGLGAVLLQVSSFFPRQLPGVNRITDHGYAARMCHWERLGRTLSDPVIQSAKTYSSIPSCGAVPNIILMILVFVVFGIFIVLLIKIKPDAGDVMIGYLPSKTLFQPGALYTSIGILGATVMPHAIFLGSSLATLDRVSPAPAIADLPAPGANDQPLTFWQKLVKLRKAMIYVERKPPGNPLMSTRANDSGTVEPKESETTSVSSHSKDDELASPTGRNYPIASRQYLNNSVEFISAHLGHAIIDIGKWRTNNWRKKTRLR</sequence>
<evidence type="ECO:0000256" key="3">
    <source>
        <dbReference type="ARBA" id="ARBA00022989"/>
    </source>
</evidence>
<evidence type="ECO:0000256" key="6">
    <source>
        <dbReference type="SAM" id="Phobius"/>
    </source>
</evidence>
<keyword evidence="4 6" id="KW-0472">Membrane</keyword>
<proteinExistence type="predicted"/>
<dbReference type="GO" id="GO:0034755">
    <property type="term" value="P:iron ion transmembrane transport"/>
    <property type="evidence" value="ECO:0007669"/>
    <property type="project" value="TreeGrafter"/>
</dbReference>